<dbReference type="InterPro" id="IPR005614">
    <property type="entry name" value="NrfD-like"/>
</dbReference>
<proteinExistence type="inferred from homology"/>
<comment type="similarity">
    <text evidence="2">Belongs to the NrfD family.</text>
</comment>
<dbReference type="Proteomes" id="UP000553059">
    <property type="component" value="Unassembled WGS sequence"/>
</dbReference>
<dbReference type="GO" id="GO:0005886">
    <property type="term" value="C:plasma membrane"/>
    <property type="evidence" value="ECO:0007669"/>
    <property type="project" value="UniProtKB-SubCell"/>
</dbReference>
<accession>A0A7C7D432</accession>
<comment type="caution">
    <text evidence="8">The sequence shown here is derived from an EMBL/GenBank/DDBJ whole genome shotgun (WGS) entry which is preliminary data.</text>
</comment>
<evidence type="ECO:0000313" key="9">
    <source>
        <dbReference type="Proteomes" id="UP000553059"/>
    </source>
</evidence>
<evidence type="ECO:0000256" key="2">
    <source>
        <dbReference type="ARBA" id="ARBA00008929"/>
    </source>
</evidence>
<evidence type="ECO:0000256" key="6">
    <source>
        <dbReference type="ARBA" id="ARBA00023136"/>
    </source>
</evidence>
<dbReference type="Pfam" id="PF03916">
    <property type="entry name" value="NrfD"/>
    <property type="match status" value="1"/>
</dbReference>
<protein>
    <submittedName>
        <fullName evidence="8">Polysulfide reductase NrfD</fullName>
    </submittedName>
</protein>
<keyword evidence="4 7" id="KW-0812">Transmembrane</keyword>
<name>A0A7C7D432_9FIRM</name>
<sequence length="392" mass="41992">MAVQTNTTVKNTKQTSSNLWNIIFAAFAVLGVVCWVLQLTQGLQVTNLGVNNMWGLYIVGFMIFTGVAAGSLLFAAVPYLFKLNEFKPYTRIASYLGAVSSIVAASLFIIVDIGNPERAWLFITSGNLTSPMFWDFLMLASYMVISIIFTRQLMMVHEGKKDEASVKPVAVIAFIAGILVTVTSFVFCFQIARPLWNTPVQPLSFLIAALVAALSVQMILATLLNRSGYIQMPVKLLSKMGKVAAVLLCIELIVVVGEVFIGLYPGGGEEYAAFHWLVFGEGAVGFWVELVALIAAIVLFAKQGTSGKAGSIIAGAVLALVAIYLIKSNLLQAQLFNPLITYAGPPVYGGTTGPYVPSLIEIGLSLGIVALGALLLNLGLSKLNLGVNARKQ</sequence>
<gene>
    <name evidence="8" type="primary">nrfD</name>
    <name evidence="8" type="ORF">GX523_02665</name>
</gene>
<feature type="transmembrane region" description="Helical" evidence="7">
    <location>
        <begin position="276"/>
        <end position="300"/>
    </location>
</feature>
<dbReference type="EMBL" id="DUTF01000060">
    <property type="protein sequence ID" value="HHY25654.1"/>
    <property type="molecule type" value="Genomic_DNA"/>
</dbReference>
<keyword evidence="3" id="KW-1003">Cell membrane</keyword>
<dbReference type="InterPro" id="IPR052049">
    <property type="entry name" value="Electron_transfer_protein"/>
</dbReference>
<feature type="transmembrane region" description="Helical" evidence="7">
    <location>
        <begin position="204"/>
        <end position="224"/>
    </location>
</feature>
<feature type="transmembrane region" description="Helical" evidence="7">
    <location>
        <begin position="312"/>
        <end position="335"/>
    </location>
</feature>
<feature type="transmembrane region" description="Helical" evidence="7">
    <location>
        <begin position="355"/>
        <end position="380"/>
    </location>
</feature>
<evidence type="ECO:0000256" key="1">
    <source>
        <dbReference type="ARBA" id="ARBA00004651"/>
    </source>
</evidence>
<dbReference type="PANTHER" id="PTHR34856">
    <property type="entry name" value="PROTEIN NRFD"/>
    <property type="match status" value="1"/>
</dbReference>
<keyword evidence="5 7" id="KW-1133">Transmembrane helix</keyword>
<organism evidence="8 9">
    <name type="scientific">Desulfitobacterium dehalogenans</name>
    <dbReference type="NCBI Taxonomy" id="36854"/>
    <lineage>
        <taxon>Bacteria</taxon>
        <taxon>Bacillati</taxon>
        <taxon>Bacillota</taxon>
        <taxon>Clostridia</taxon>
        <taxon>Eubacteriales</taxon>
        <taxon>Desulfitobacteriaceae</taxon>
        <taxon>Desulfitobacterium</taxon>
    </lineage>
</organism>
<feature type="transmembrane region" description="Helical" evidence="7">
    <location>
        <begin position="58"/>
        <end position="81"/>
    </location>
</feature>
<evidence type="ECO:0000256" key="4">
    <source>
        <dbReference type="ARBA" id="ARBA00022692"/>
    </source>
</evidence>
<feature type="transmembrane region" description="Helical" evidence="7">
    <location>
        <begin position="93"/>
        <end position="111"/>
    </location>
</feature>
<evidence type="ECO:0000256" key="7">
    <source>
        <dbReference type="SAM" id="Phobius"/>
    </source>
</evidence>
<evidence type="ECO:0000256" key="3">
    <source>
        <dbReference type="ARBA" id="ARBA00022475"/>
    </source>
</evidence>
<evidence type="ECO:0000313" key="8">
    <source>
        <dbReference type="EMBL" id="HHY25654.1"/>
    </source>
</evidence>
<dbReference type="AlphaFoldDB" id="A0A7C7D432"/>
<feature type="transmembrane region" description="Helical" evidence="7">
    <location>
        <begin position="19"/>
        <end position="38"/>
    </location>
</feature>
<feature type="transmembrane region" description="Helical" evidence="7">
    <location>
        <begin position="131"/>
        <end position="149"/>
    </location>
</feature>
<dbReference type="PANTHER" id="PTHR34856:SF2">
    <property type="entry name" value="PROTEIN NRFD"/>
    <property type="match status" value="1"/>
</dbReference>
<dbReference type="Gene3D" id="1.20.1630.10">
    <property type="entry name" value="Formate dehydrogenase/DMSO reductase domain"/>
    <property type="match status" value="1"/>
</dbReference>
<keyword evidence="6 7" id="KW-0472">Membrane</keyword>
<evidence type="ECO:0000256" key="5">
    <source>
        <dbReference type="ARBA" id="ARBA00022989"/>
    </source>
</evidence>
<feature type="transmembrane region" description="Helical" evidence="7">
    <location>
        <begin position="169"/>
        <end position="192"/>
    </location>
</feature>
<reference evidence="8 9" key="1">
    <citation type="journal article" date="2020" name="Biotechnol. Biofuels">
        <title>New insights from the biogas microbiome by comprehensive genome-resolved metagenomics of nearly 1600 species originating from multiple anaerobic digesters.</title>
        <authorList>
            <person name="Campanaro S."/>
            <person name="Treu L."/>
            <person name="Rodriguez-R L.M."/>
            <person name="Kovalovszki A."/>
            <person name="Ziels R.M."/>
            <person name="Maus I."/>
            <person name="Zhu X."/>
            <person name="Kougias P.G."/>
            <person name="Basile A."/>
            <person name="Luo G."/>
            <person name="Schluter A."/>
            <person name="Konstantinidis K.T."/>
            <person name="Angelidaki I."/>
        </authorList>
    </citation>
    <scope>NUCLEOTIDE SEQUENCE [LARGE SCALE GENOMIC DNA]</scope>
    <source>
        <strain evidence="8">AS05jafATM_4</strain>
    </source>
</reference>
<feature type="transmembrane region" description="Helical" evidence="7">
    <location>
        <begin position="245"/>
        <end position="264"/>
    </location>
</feature>
<comment type="subcellular location">
    <subcellularLocation>
        <location evidence="1">Cell membrane</location>
        <topology evidence="1">Multi-pass membrane protein</topology>
    </subcellularLocation>
</comment>